<name>A0A259U0Y1_9BACT</name>
<feature type="signal peptide" evidence="1">
    <location>
        <begin position="1"/>
        <end position="19"/>
    </location>
</feature>
<feature type="chain" id="PRO_5012898483" description="FlgD/Vpr Ig-like domain-containing protein" evidence="1">
    <location>
        <begin position="20"/>
        <end position="464"/>
    </location>
</feature>
<gene>
    <name evidence="3" type="ORF">BSZ36_11250</name>
</gene>
<dbReference type="InterPro" id="IPR026444">
    <property type="entry name" value="Secre_tail"/>
</dbReference>
<evidence type="ECO:0000313" key="3">
    <source>
        <dbReference type="EMBL" id="OZC03507.1"/>
    </source>
</evidence>
<organism evidence="3 4">
    <name type="scientific">Rubricoccus marinus</name>
    <dbReference type="NCBI Taxonomy" id="716817"/>
    <lineage>
        <taxon>Bacteria</taxon>
        <taxon>Pseudomonadati</taxon>
        <taxon>Rhodothermota</taxon>
        <taxon>Rhodothermia</taxon>
        <taxon>Rhodothermales</taxon>
        <taxon>Rubricoccaceae</taxon>
        <taxon>Rubricoccus</taxon>
    </lineage>
</organism>
<dbReference type="Pfam" id="PF13860">
    <property type="entry name" value="FlgD_ig"/>
    <property type="match status" value="1"/>
</dbReference>
<dbReference type="SUPFAM" id="SSF75011">
    <property type="entry name" value="3-carboxy-cis,cis-mucoante lactonizing enzyme"/>
    <property type="match status" value="1"/>
</dbReference>
<protein>
    <recommendedName>
        <fullName evidence="2">FlgD/Vpr Ig-like domain-containing protein</fullName>
    </recommendedName>
</protein>
<keyword evidence="1" id="KW-0732">Signal</keyword>
<sequence length="464" mass="49499">MKRLILLFAALLVAPAASAQWVYDSDFPGGENPNTPHIHGLGVASNGDVWTQSYYPFTGDSVAVSPFPTGDTADCNATTGNCRVTTLRVYKADGTPASFSPIATVTLPGGEADTLGGSLVRNSDGALNWSYDTGRGLRVVNDNVYAIFFNTVYKMDTSGNVLDVLTPTILDTRGTAGPAVDNAGDLYLTGVFPGDPVAKYSGSTLDFIENLQNPSLGFNRTLFAYPDGNTVIVPNYSAKVATVLQRPDDLTPYDSLTIAFEGMAVESMAIHPTSGKVWASAGSPNDLPTGYWTDANGVERRYQPHTWYEFDANDVLTDPTPAPSDSIVWNNPGDGRPRAIAFNPEGTVAYVGEFNLASPALQKFTFAGTAVQSGPEVDGVTLHQNVPNPFNGSTDITFELDNPATVKVQVYDVTGREVRTLAQGPRASGSHTVTFDATGLAGGVYVFALEVDGQRVSRRMLHMR</sequence>
<proteinExistence type="predicted"/>
<dbReference type="Gene3D" id="2.60.40.4070">
    <property type="match status" value="1"/>
</dbReference>
<comment type="caution">
    <text evidence="3">The sequence shown here is derived from an EMBL/GenBank/DDBJ whole genome shotgun (WGS) entry which is preliminary data.</text>
</comment>
<dbReference type="InParanoid" id="A0A259U0Y1"/>
<evidence type="ECO:0000313" key="4">
    <source>
        <dbReference type="Proteomes" id="UP000216446"/>
    </source>
</evidence>
<dbReference type="EMBL" id="MQWB01000001">
    <property type="protein sequence ID" value="OZC03507.1"/>
    <property type="molecule type" value="Genomic_DNA"/>
</dbReference>
<reference evidence="3 4" key="1">
    <citation type="submission" date="2016-11" db="EMBL/GenBank/DDBJ databases">
        <title>Study of marine rhodopsin-containing bacteria.</title>
        <authorList>
            <person name="Yoshizawa S."/>
            <person name="Kumagai Y."/>
            <person name="Kogure K."/>
        </authorList>
    </citation>
    <scope>NUCLEOTIDE SEQUENCE [LARGE SCALE GENOMIC DNA]</scope>
    <source>
        <strain evidence="3 4">SG-29</strain>
    </source>
</reference>
<feature type="domain" description="FlgD/Vpr Ig-like" evidence="2">
    <location>
        <begin position="390"/>
        <end position="444"/>
    </location>
</feature>
<evidence type="ECO:0000256" key="1">
    <source>
        <dbReference type="SAM" id="SignalP"/>
    </source>
</evidence>
<dbReference type="InterPro" id="IPR025965">
    <property type="entry name" value="FlgD/Vpr_Ig-like"/>
</dbReference>
<accession>A0A259U0Y1</accession>
<keyword evidence="4" id="KW-1185">Reference proteome</keyword>
<dbReference type="Proteomes" id="UP000216446">
    <property type="component" value="Unassembled WGS sequence"/>
</dbReference>
<evidence type="ECO:0000259" key="2">
    <source>
        <dbReference type="Pfam" id="PF13860"/>
    </source>
</evidence>
<dbReference type="OrthoDB" id="1466109at2"/>
<dbReference type="NCBIfam" id="TIGR04183">
    <property type="entry name" value="Por_Secre_tail"/>
    <property type="match status" value="1"/>
</dbReference>
<dbReference type="AlphaFoldDB" id="A0A259U0Y1"/>